<evidence type="ECO:0000256" key="2">
    <source>
        <dbReference type="SAM" id="Phobius"/>
    </source>
</evidence>
<keyword evidence="4" id="KW-1185">Reference proteome</keyword>
<name>A0A5J6F422_9ACTN</name>
<reference evidence="3 4" key="1">
    <citation type="submission" date="2017-09" db="EMBL/GenBank/DDBJ databases">
        <authorList>
            <person name="Lee N."/>
            <person name="Cho B.-K."/>
        </authorList>
    </citation>
    <scope>NUCLEOTIDE SEQUENCE [LARGE SCALE GENOMIC DNA]</scope>
    <source>
        <strain evidence="3 4">ATCC 12769</strain>
    </source>
</reference>
<evidence type="ECO:0000313" key="3">
    <source>
        <dbReference type="EMBL" id="QEU70767.1"/>
    </source>
</evidence>
<evidence type="ECO:0008006" key="5">
    <source>
        <dbReference type="Google" id="ProtNLM"/>
    </source>
</evidence>
<accession>A0A5J6F422</accession>
<keyword evidence="2" id="KW-1133">Transmembrane helix</keyword>
<keyword evidence="2" id="KW-0472">Membrane</keyword>
<dbReference type="OrthoDB" id="3467914at2"/>
<keyword evidence="2" id="KW-0812">Transmembrane</keyword>
<dbReference type="InterPro" id="IPR047789">
    <property type="entry name" value="CU044_5270-like"/>
</dbReference>
<organism evidence="3 4">
    <name type="scientific">Streptomyces nitrosporeus</name>
    <dbReference type="NCBI Taxonomy" id="28894"/>
    <lineage>
        <taxon>Bacteria</taxon>
        <taxon>Bacillati</taxon>
        <taxon>Actinomycetota</taxon>
        <taxon>Actinomycetes</taxon>
        <taxon>Kitasatosporales</taxon>
        <taxon>Streptomycetaceae</taxon>
        <taxon>Streptomyces</taxon>
    </lineage>
</organism>
<protein>
    <recommendedName>
        <fullName evidence="5">CU044_5270 family protein</fullName>
    </recommendedName>
</protein>
<dbReference type="NCBIfam" id="NF038083">
    <property type="entry name" value="CU044_5270_fam"/>
    <property type="match status" value="1"/>
</dbReference>
<sequence length="366" mass="39050">MKDDIMDRLAAARPAALDPTAPVPPEVRQRELHRAMSGLGNRPAAPGRARRGIRRPAWTVSAGLATAAVVASVVLTAPGSTGDGAPASGASGRQVLVAAATDVEQQPQEARGRYWHEVTRSGAATEVPGKGYTLTARWQEQVWLASGSDRRWSRHTDLGARPAGPRDEAVWREQGAPRSWTVDGTRLSYEGRGVTQEDAPGGATDQGVLGGLPVSLMDELSSDEKVLREQLRAHLDERYNAPERHLDALVVDAAVQVAMHMPVTPGVRAAAYRLLAGEPDIRALGDVTTPEGRTGRGVGLSSDRAPGTEIQLVFDRGTGAPIGEQRVLTKELDGQPEGTVLDYTTVIAARWTDTAPPFTGDRSRRP</sequence>
<feature type="region of interest" description="Disordered" evidence="1">
    <location>
        <begin position="1"/>
        <end position="24"/>
    </location>
</feature>
<dbReference type="KEGG" id="snk:CP967_01270"/>
<proteinExistence type="predicted"/>
<evidence type="ECO:0000256" key="1">
    <source>
        <dbReference type="SAM" id="MobiDB-lite"/>
    </source>
</evidence>
<dbReference type="Proteomes" id="UP000326178">
    <property type="component" value="Chromosome"/>
</dbReference>
<feature type="compositionally biased region" description="Low complexity" evidence="1">
    <location>
        <begin position="8"/>
        <end position="19"/>
    </location>
</feature>
<dbReference type="AlphaFoldDB" id="A0A5J6F422"/>
<feature type="transmembrane region" description="Helical" evidence="2">
    <location>
        <begin position="57"/>
        <end position="77"/>
    </location>
</feature>
<gene>
    <name evidence="3" type="ORF">CP967_01270</name>
</gene>
<dbReference type="RefSeq" id="WP_150486130.1">
    <property type="nucleotide sequence ID" value="NZ_BMUV01000011.1"/>
</dbReference>
<evidence type="ECO:0000313" key="4">
    <source>
        <dbReference type="Proteomes" id="UP000326178"/>
    </source>
</evidence>
<dbReference type="EMBL" id="CP023702">
    <property type="protein sequence ID" value="QEU70767.1"/>
    <property type="molecule type" value="Genomic_DNA"/>
</dbReference>